<dbReference type="CDD" id="cd22357">
    <property type="entry name" value="SfsA-like"/>
    <property type="match status" value="1"/>
</dbReference>
<accession>A0ABS2MRM1</accession>
<evidence type="ECO:0000313" key="5">
    <source>
        <dbReference type="Proteomes" id="UP000767854"/>
    </source>
</evidence>
<dbReference type="Proteomes" id="UP000767854">
    <property type="component" value="Unassembled WGS sequence"/>
</dbReference>
<evidence type="ECO:0000256" key="1">
    <source>
        <dbReference type="HAMAP-Rule" id="MF_00095"/>
    </source>
</evidence>
<dbReference type="PANTHER" id="PTHR30545">
    <property type="entry name" value="SUGAR FERMENTATION STIMULATION PROTEIN A"/>
    <property type="match status" value="1"/>
</dbReference>
<comment type="similarity">
    <text evidence="1">Belongs to the SfsA family.</text>
</comment>
<reference evidence="4 5" key="1">
    <citation type="submission" date="2021-01" db="EMBL/GenBank/DDBJ databases">
        <title>Genomic Encyclopedia of Type Strains, Phase IV (KMG-IV): sequencing the most valuable type-strain genomes for metagenomic binning, comparative biology and taxonomic classification.</title>
        <authorList>
            <person name="Goeker M."/>
        </authorList>
    </citation>
    <scope>NUCLEOTIDE SEQUENCE [LARGE SCALE GENOMIC DNA]</scope>
    <source>
        <strain evidence="4 5">DSM 24436</strain>
    </source>
</reference>
<evidence type="ECO:0000313" key="4">
    <source>
        <dbReference type="EMBL" id="MBM7562058.1"/>
    </source>
</evidence>
<dbReference type="HAMAP" id="MF_00095">
    <property type="entry name" value="SfsA"/>
    <property type="match status" value="1"/>
</dbReference>
<keyword evidence="5" id="KW-1185">Reference proteome</keyword>
<name>A0ABS2MRM1_9FIRM</name>
<sequence>MILYQVADLKKGLFVERPNRYLAKVSVDGCEELVHVHDPGRLKELLYKGNVCLIRYAAGPKRKTEWDMVAARKGTEYVLVHSGYHRYISEALIQNPEISPFGKIQSLRAEVTNGDSRLDYKLIGEAGRPIWVEVKGCSLSVAGVAKFPDAPTVRGTRHLRSLMAIKASGERAAALIIVLSEADVFEPNWETDPEFSRTFYEALDSGVEIIPVQVLFNAEKGTFNYIKRLPITRPSK</sequence>
<evidence type="ECO:0000259" key="2">
    <source>
        <dbReference type="Pfam" id="PF03749"/>
    </source>
</evidence>
<organism evidence="4 5">
    <name type="scientific">Fusibacter tunisiensis</name>
    <dbReference type="NCBI Taxonomy" id="1008308"/>
    <lineage>
        <taxon>Bacteria</taxon>
        <taxon>Bacillati</taxon>
        <taxon>Bacillota</taxon>
        <taxon>Clostridia</taxon>
        <taxon>Eubacteriales</taxon>
        <taxon>Eubacteriales Family XII. Incertae Sedis</taxon>
        <taxon>Fusibacter</taxon>
    </lineage>
</organism>
<dbReference type="InterPro" id="IPR040452">
    <property type="entry name" value="SfsA_C"/>
</dbReference>
<protein>
    <recommendedName>
        <fullName evidence="1">Sugar fermentation stimulation protein homolog</fullName>
    </recommendedName>
</protein>
<dbReference type="Pfam" id="PF03749">
    <property type="entry name" value="SfsA"/>
    <property type="match status" value="1"/>
</dbReference>
<comment type="caution">
    <text evidence="4">The sequence shown here is derived from an EMBL/GenBank/DDBJ whole genome shotgun (WGS) entry which is preliminary data.</text>
</comment>
<gene>
    <name evidence="1" type="primary">sfsA</name>
    <name evidence="4" type="ORF">JOC49_001601</name>
</gene>
<dbReference type="Pfam" id="PF17746">
    <property type="entry name" value="SfsA_N"/>
    <property type="match status" value="1"/>
</dbReference>
<feature type="domain" description="SfsA N-terminal OB" evidence="3">
    <location>
        <begin position="15"/>
        <end position="80"/>
    </location>
</feature>
<dbReference type="RefSeq" id="WP_204664115.1">
    <property type="nucleotide sequence ID" value="NZ_JAFBDT010000011.1"/>
</dbReference>
<dbReference type="Gene3D" id="3.40.1350.60">
    <property type="match status" value="1"/>
</dbReference>
<dbReference type="PANTHER" id="PTHR30545:SF2">
    <property type="entry name" value="SUGAR FERMENTATION STIMULATION PROTEIN A"/>
    <property type="match status" value="1"/>
</dbReference>
<feature type="domain" description="Sugar fermentation stimulation protein C-terminal" evidence="2">
    <location>
        <begin position="85"/>
        <end position="219"/>
    </location>
</feature>
<dbReference type="EMBL" id="JAFBDT010000011">
    <property type="protein sequence ID" value="MBM7562058.1"/>
    <property type="molecule type" value="Genomic_DNA"/>
</dbReference>
<proteinExistence type="inferred from homology"/>
<dbReference type="InterPro" id="IPR005224">
    <property type="entry name" value="SfsA"/>
</dbReference>
<dbReference type="NCBIfam" id="TIGR00230">
    <property type="entry name" value="sfsA"/>
    <property type="match status" value="1"/>
</dbReference>
<dbReference type="InterPro" id="IPR041465">
    <property type="entry name" value="SfsA_N"/>
</dbReference>
<evidence type="ECO:0000259" key="3">
    <source>
        <dbReference type="Pfam" id="PF17746"/>
    </source>
</evidence>
<dbReference type="Gene3D" id="2.40.50.580">
    <property type="match status" value="1"/>
</dbReference>